<evidence type="ECO:0000313" key="3">
    <source>
        <dbReference type="Proteomes" id="UP000663829"/>
    </source>
</evidence>
<protein>
    <submittedName>
        <fullName evidence="1">Uncharacterized protein</fullName>
    </submittedName>
</protein>
<dbReference type="Proteomes" id="UP000681722">
    <property type="component" value="Unassembled WGS sequence"/>
</dbReference>
<comment type="caution">
    <text evidence="1">The sequence shown here is derived from an EMBL/GenBank/DDBJ whole genome shotgun (WGS) entry which is preliminary data.</text>
</comment>
<name>A0A814ABW5_9BILA</name>
<dbReference type="EMBL" id="CAJNOQ010001662">
    <property type="protein sequence ID" value="CAF0910505.1"/>
    <property type="molecule type" value="Genomic_DNA"/>
</dbReference>
<dbReference type="AlphaFoldDB" id="A0A814ABW5"/>
<keyword evidence="3" id="KW-1185">Reference proteome</keyword>
<dbReference type="Proteomes" id="UP000663829">
    <property type="component" value="Unassembled WGS sequence"/>
</dbReference>
<gene>
    <name evidence="1" type="ORF">GPM918_LOCUS9121</name>
    <name evidence="2" type="ORF">SRO942_LOCUS9122</name>
</gene>
<proteinExistence type="predicted"/>
<feature type="non-terminal residue" evidence="1">
    <location>
        <position position="178"/>
    </location>
</feature>
<accession>A0A814ABW5</accession>
<organism evidence="1 3">
    <name type="scientific">Didymodactylos carnosus</name>
    <dbReference type="NCBI Taxonomy" id="1234261"/>
    <lineage>
        <taxon>Eukaryota</taxon>
        <taxon>Metazoa</taxon>
        <taxon>Spiralia</taxon>
        <taxon>Gnathifera</taxon>
        <taxon>Rotifera</taxon>
        <taxon>Eurotatoria</taxon>
        <taxon>Bdelloidea</taxon>
        <taxon>Philodinida</taxon>
        <taxon>Philodinidae</taxon>
        <taxon>Didymodactylos</taxon>
    </lineage>
</organism>
<evidence type="ECO:0000313" key="1">
    <source>
        <dbReference type="EMBL" id="CAF0910505.1"/>
    </source>
</evidence>
<reference evidence="1" key="1">
    <citation type="submission" date="2021-02" db="EMBL/GenBank/DDBJ databases">
        <authorList>
            <person name="Nowell W R."/>
        </authorList>
    </citation>
    <scope>NUCLEOTIDE SEQUENCE</scope>
</reference>
<sequence length="178" mass="20890">MYDPKMNLAFFIEILRKLFNANLFGMDDNINRLNRFYTIVGLLVVQNDHYDERADHIRSSIRYRHPFYHHSEQLKRHLYELMWVDIHQSPPIAETSTLEVTPSASITFDYPTTPDEQPHRHKATNFQMPDSRLGKIRSVLGVCFGHLWSNFKIGNNNFKALTKCIIPLNAINENNFVI</sequence>
<dbReference type="EMBL" id="CAJOBC010001662">
    <property type="protein sequence ID" value="CAF3691699.1"/>
    <property type="molecule type" value="Genomic_DNA"/>
</dbReference>
<evidence type="ECO:0000313" key="2">
    <source>
        <dbReference type="EMBL" id="CAF3691699.1"/>
    </source>
</evidence>